<comment type="caution">
    <text evidence="1">The sequence shown here is derived from an EMBL/GenBank/DDBJ whole genome shotgun (WGS) entry which is preliminary data.</text>
</comment>
<accession>A0ACC3C514</accession>
<evidence type="ECO:0000313" key="1">
    <source>
        <dbReference type="EMBL" id="KAK1864897.1"/>
    </source>
</evidence>
<dbReference type="EMBL" id="CM020619">
    <property type="protein sequence ID" value="KAK1864897.1"/>
    <property type="molecule type" value="Genomic_DNA"/>
</dbReference>
<keyword evidence="2" id="KW-1185">Reference proteome</keyword>
<gene>
    <name evidence="1" type="ORF">I4F81_007433</name>
</gene>
<name>A0ACC3C514_PYRYE</name>
<reference evidence="1" key="1">
    <citation type="submission" date="2019-11" db="EMBL/GenBank/DDBJ databases">
        <title>Nori genome reveals adaptations in red seaweeds to the harsh intertidal environment.</title>
        <authorList>
            <person name="Wang D."/>
            <person name="Mao Y."/>
        </authorList>
    </citation>
    <scope>NUCLEOTIDE SEQUENCE</scope>
    <source>
        <tissue evidence="1">Gametophyte</tissue>
    </source>
</reference>
<proteinExistence type="predicted"/>
<sequence length="206" mass="20345">MDSGGWRAVWGGAGQLHVDRVDGGRRCADGGCCDGRGGSGCSDGSDGGGICGRDVAATAATVVESVGVTLQLDAAEWPALQPAGQQQQPTPQQPTGSVPVTPAGSVFTRLQRTASRHAGSVPTGAVAVGAAGWVATEERMSGDLAGGTQSAGVVLSDGTRANEASLAGDSLEATWSEGLSGSVRTEWTSSTFTGGGDLPSGVTQAD</sequence>
<dbReference type="Proteomes" id="UP000798662">
    <property type="component" value="Chromosome 2"/>
</dbReference>
<organism evidence="1 2">
    <name type="scientific">Pyropia yezoensis</name>
    <name type="common">Susabi-nori</name>
    <name type="synonym">Porphyra yezoensis</name>
    <dbReference type="NCBI Taxonomy" id="2788"/>
    <lineage>
        <taxon>Eukaryota</taxon>
        <taxon>Rhodophyta</taxon>
        <taxon>Bangiophyceae</taxon>
        <taxon>Bangiales</taxon>
        <taxon>Bangiaceae</taxon>
        <taxon>Pyropia</taxon>
    </lineage>
</organism>
<protein>
    <submittedName>
        <fullName evidence="1">Uncharacterized protein</fullName>
    </submittedName>
</protein>
<evidence type="ECO:0000313" key="2">
    <source>
        <dbReference type="Proteomes" id="UP000798662"/>
    </source>
</evidence>